<evidence type="ECO:0000256" key="11">
    <source>
        <dbReference type="ARBA" id="ARBA00033786"/>
    </source>
</evidence>
<evidence type="ECO:0000313" key="18">
    <source>
        <dbReference type="Proteomes" id="UP000032352"/>
    </source>
</evidence>
<evidence type="ECO:0000256" key="7">
    <source>
        <dbReference type="ARBA" id="ARBA00022741"/>
    </source>
</evidence>
<dbReference type="Pfam" id="PF00364">
    <property type="entry name" value="Biotin_lipoyl"/>
    <property type="match status" value="1"/>
</dbReference>
<dbReference type="FunFam" id="3.30.1490.20:FF:000003">
    <property type="entry name" value="acetyl-CoA carboxylase isoform X1"/>
    <property type="match status" value="1"/>
</dbReference>
<dbReference type="CDD" id="cd06850">
    <property type="entry name" value="biotinyl_domain"/>
    <property type="match status" value="1"/>
</dbReference>
<dbReference type="PANTHER" id="PTHR18866:SF33">
    <property type="entry name" value="METHYLCROTONOYL-COA CARBOXYLASE SUBUNIT ALPHA, MITOCHONDRIAL-RELATED"/>
    <property type="match status" value="1"/>
</dbReference>
<dbReference type="Pfam" id="PF00289">
    <property type="entry name" value="Biotin_carb_N"/>
    <property type="match status" value="1"/>
</dbReference>
<evidence type="ECO:0000256" key="9">
    <source>
        <dbReference type="ARBA" id="ARBA00022946"/>
    </source>
</evidence>
<dbReference type="InterPro" id="IPR050856">
    <property type="entry name" value="Biotin_carboxylase_complex"/>
</dbReference>
<keyword evidence="9" id="KW-0809">Transit peptide</keyword>
<dbReference type="InterPro" id="IPR011054">
    <property type="entry name" value="Rudment_hybrid_motif"/>
</dbReference>
<feature type="domain" description="Biotin carboxylation" evidence="16">
    <location>
        <begin position="1"/>
        <end position="447"/>
    </location>
</feature>
<dbReference type="Pfam" id="PF21139">
    <property type="entry name" value="BT_MCC_alpha"/>
    <property type="match status" value="1"/>
</dbReference>
<keyword evidence="18" id="KW-1185">Reference proteome</keyword>
<dbReference type="InterPro" id="IPR016185">
    <property type="entry name" value="PreATP-grasp_dom_sf"/>
</dbReference>
<dbReference type="Pfam" id="PF02785">
    <property type="entry name" value="Biotin_carb_C"/>
    <property type="match status" value="1"/>
</dbReference>
<dbReference type="PROSITE" id="PS00867">
    <property type="entry name" value="CPSASE_2"/>
    <property type="match status" value="1"/>
</dbReference>
<protein>
    <recommendedName>
        <fullName evidence="5">Biotin carboxylase</fullName>
    </recommendedName>
    <alternativeName>
        <fullName evidence="11">Acetyl-coenzyme A carboxylase biotin carboxylase subunit A</fullName>
    </alternativeName>
</protein>
<keyword evidence="7 13" id="KW-0547">Nucleotide-binding</keyword>
<dbReference type="Gene3D" id="3.30.470.20">
    <property type="entry name" value="ATP-grasp fold, B domain"/>
    <property type="match status" value="1"/>
</dbReference>
<dbReference type="InterPro" id="IPR011764">
    <property type="entry name" value="Biotin_carboxylation_dom"/>
</dbReference>
<dbReference type="SUPFAM" id="SSF51230">
    <property type="entry name" value="Single hybrid motif"/>
    <property type="match status" value="1"/>
</dbReference>
<accession>A0AAE9Z6A3</accession>
<evidence type="ECO:0000256" key="3">
    <source>
        <dbReference type="ARBA" id="ARBA00004956"/>
    </source>
</evidence>
<evidence type="ECO:0000256" key="13">
    <source>
        <dbReference type="PROSITE-ProRule" id="PRU00409"/>
    </source>
</evidence>
<dbReference type="InterPro" id="IPR001882">
    <property type="entry name" value="Biotin_BS"/>
</dbReference>
<proteinExistence type="predicted"/>
<evidence type="ECO:0000259" key="15">
    <source>
        <dbReference type="PROSITE" id="PS50975"/>
    </source>
</evidence>
<comment type="catalytic activity">
    <reaction evidence="12">
        <text>N(6)-biotinyl-L-lysyl-[protein] + hydrogencarbonate + ATP = N(6)-carboxybiotinyl-L-lysyl-[protein] + ADP + phosphate + H(+)</text>
        <dbReference type="Rhea" id="RHEA:13501"/>
        <dbReference type="Rhea" id="RHEA-COMP:10505"/>
        <dbReference type="Rhea" id="RHEA-COMP:10506"/>
        <dbReference type="ChEBI" id="CHEBI:15378"/>
        <dbReference type="ChEBI" id="CHEBI:17544"/>
        <dbReference type="ChEBI" id="CHEBI:30616"/>
        <dbReference type="ChEBI" id="CHEBI:43474"/>
        <dbReference type="ChEBI" id="CHEBI:83144"/>
        <dbReference type="ChEBI" id="CHEBI:83145"/>
        <dbReference type="ChEBI" id="CHEBI:456216"/>
        <dbReference type="EC" id="6.3.4.14"/>
    </reaction>
</comment>
<dbReference type="SMART" id="SM00878">
    <property type="entry name" value="Biotin_carb_C"/>
    <property type="match status" value="1"/>
</dbReference>
<comment type="subunit">
    <text evidence="4">Acetyl-CoA carboxylase is a heterohexamer of biotin carboxyl carrier protein, biotin carboxylase and the two subunits of carboxyl transferase in a 2:2 complex.</text>
</comment>
<evidence type="ECO:0000256" key="12">
    <source>
        <dbReference type="ARBA" id="ARBA00048600"/>
    </source>
</evidence>
<dbReference type="Proteomes" id="UP000032352">
    <property type="component" value="Chromosome"/>
</dbReference>
<evidence type="ECO:0000256" key="1">
    <source>
        <dbReference type="ARBA" id="ARBA00001953"/>
    </source>
</evidence>
<dbReference type="InterPro" id="IPR005481">
    <property type="entry name" value="BC-like_N"/>
</dbReference>
<evidence type="ECO:0000256" key="8">
    <source>
        <dbReference type="ARBA" id="ARBA00022840"/>
    </source>
</evidence>
<dbReference type="GO" id="GO:0004075">
    <property type="term" value="F:biotin carboxylase activity"/>
    <property type="evidence" value="ECO:0007669"/>
    <property type="project" value="UniProtKB-EC"/>
</dbReference>
<evidence type="ECO:0000256" key="4">
    <source>
        <dbReference type="ARBA" id="ARBA00011750"/>
    </source>
</evidence>
<keyword evidence="10" id="KW-0092">Biotin</keyword>
<comment type="cofactor">
    <cofactor evidence="1">
        <name>biotin</name>
        <dbReference type="ChEBI" id="CHEBI:57586"/>
    </cofactor>
</comment>
<dbReference type="PROSITE" id="PS00866">
    <property type="entry name" value="CPSASE_1"/>
    <property type="match status" value="1"/>
</dbReference>
<dbReference type="InterPro" id="IPR005482">
    <property type="entry name" value="Biotin_COase_C"/>
</dbReference>
<evidence type="ECO:0000313" key="17">
    <source>
        <dbReference type="EMBL" id="WDE07480.1"/>
    </source>
</evidence>
<evidence type="ECO:0000256" key="5">
    <source>
        <dbReference type="ARBA" id="ARBA00017242"/>
    </source>
</evidence>
<dbReference type="PROSITE" id="PS00188">
    <property type="entry name" value="BIOTIN"/>
    <property type="match status" value="1"/>
</dbReference>
<dbReference type="PANTHER" id="PTHR18866">
    <property type="entry name" value="CARBOXYLASE:PYRUVATE/ACETYL-COA/PROPIONYL-COA CARBOXYLASE"/>
    <property type="match status" value="1"/>
</dbReference>
<dbReference type="InterPro" id="IPR048429">
    <property type="entry name" value="MCC_alpha_BT"/>
</dbReference>
<dbReference type="SUPFAM" id="SSF56059">
    <property type="entry name" value="Glutathione synthetase ATP-binding domain-like"/>
    <property type="match status" value="1"/>
</dbReference>
<dbReference type="NCBIfam" id="NF006367">
    <property type="entry name" value="PRK08591.1"/>
    <property type="match status" value="1"/>
</dbReference>
<dbReference type="FunFam" id="3.40.50.20:FF:000010">
    <property type="entry name" value="Propionyl-CoA carboxylase subunit alpha"/>
    <property type="match status" value="1"/>
</dbReference>
<comment type="pathway">
    <text evidence="3">Lipid metabolism; malonyl-CoA biosynthesis; malonyl-CoA from acetyl-CoA: step 1/1.</text>
</comment>
<organism evidence="17 18">
    <name type="scientific">Thalassomonas viridans</name>
    <dbReference type="NCBI Taxonomy" id="137584"/>
    <lineage>
        <taxon>Bacteria</taxon>
        <taxon>Pseudomonadati</taxon>
        <taxon>Pseudomonadota</taxon>
        <taxon>Gammaproteobacteria</taxon>
        <taxon>Alteromonadales</taxon>
        <taxon>Colwelliaceae</taxon>
        <taxon>Thalassomonas</taxon>
    </lineage>
</organism>
<dbReference type="SUPFAM" id="SSF51246">
    <property type="entry name" value="Rudiment single hybrid motif"/>
    <property type="match status" value="1"/>
</dbReference>
<name>A0AAE9Z6A3_9GAMM</name>
<dbReference type="FunFam" id="2.40.50.100:FF:000003">
    <property type="entry name" value="Acetyl-CoA carboxylase biotin carboxyl carrier protein"/>
    <property type="match status" value="1"/>
</dbReference>
<dbReference type="SUPFAM" id="SSF52440">
    <property type="entry name" value="PreATP-grasp domain"/>
    <property type="match status" value="1"/>
</dbReference>
<evidence type="ECO:0000259" key="16">
    <source>
        <dbReference type="PROSITE" id="PS50979"/>
    </source>
</evidence>
<evidence type="ECO:0000256" key="2">
    <source>
        <dbReference type="ARBA" id="ARBA00003761"/>
    </source>
</evidence>
<dbReference type="GO" id="GO:0005524">
    <property type="term" value="F:ATP binding"/>
    <property type="evidence" value="ECO:0007669"/>
    <property type="project" value="UniProtKB-UniRule"/>
</dbReference>
<dbReference type="Gene3D" id="3.40.50.20">
    <property type="match status" value="1"/>
</dbReference>
<dbReference type="InterPro" id="IPR011761">
    <property type="entry name" value="ATP-grasp"/>
</dbReference>
<dbReference type="Gene3D" id="3.30.1490.20">
    <property type="entry name" value="ATP-grasp fold, A domain"/>
    <property type="match status" value="1"/>
</dbReference>
<keyword evidence="6" id="KW-0436">Ligase</keyword>
<dbReference type="Gene3D" id="3.30.700.40">
    <property type="match status" value="1"/>
</dbReference>
<dbReference type="Gene3D" id="2.40.50.100">
    <property type="match status" value="1"/>
</dbReference>
<feature type="domain" description="Lipoyl-binding" evidence="14">
    <location>
        <begin position="594"/>
        <end position="666"/>
    </location>
</feature>
<feature type="domain" description="ATP-grasp" evidence="15">
    <location>
        <begin position="120"/>
        <end position="317"/>
    </location>
</feature>
<dbReference type="InterPro" id="IPR000089">
    <property type="entry name" value="Biotin_lipoyl"/>
</dbReference>
<evidence type="ECO:0000256" key="10">
    <source>
        <dbReference type="ARBA" id="ARBA00023267"/>
    </source>
</evidence>
<dbReference type="Pfam" id="PF02786">
    <property type="entry name" value="CPSase_L_D2"/>
    <property type="match status" value="1"/>
</dbReference>
<sequence>MFTKILIANRGEIACRVIKTARQMGILTVAVYSDADADSLHVNMADEAVYLGPSPSRESYLLGEKVIEAAKRTGAQAIHPGYGFLSENAEFCRLCEQENIVFIGPPVGAIEAMGSKSAAKNIMEKAQVPLVPGYHGDDQSVEVLKKAADDMGYPVLLKATAGGGGKGMRQVWSSEEFNEGLEAAKREAKSSFGDDTMLVEKYLTRPRHVEIQVFCDNHGNAVYLFERDCSVQRRHQKVIEEAPAPGMSESLRAAMGESAIKSAQAIGYQGAGTVEFLLDVDGSFYFMEMNTRLQVEHPVTEFISGQDLVEWQLRVAAGETLPKRQDELAIKGHAFEARIYAEDANNDFLPATGRLDFLQPPQESEHVRIDTGVRQGDEVSVFYDPMIAKLIVWDENRDKALQRLAKALAEYRINGVVTNIDFLYNLATCPAFVQADLDTGFIDKHQAEIFHESEQALADELPMAALYLVLANASQARQQGEKTNDPHSPWNTTNAWRLNEAHIHQLTLAHNEVEYPVTIEQKRQGSSIFYLIDVDGTKVDCQGRIEGDTLHSNINGYRSTATIVHNQNQISLFRQNGVFNFTQIFADCGNLDDQADQGGLCAPMNGTMVSVLVKAGDQVEKDQPLVIMEAMKMEHTIRAPGDGKVEAVYFNEGDMVDGGAELLAFAAEE</sequence>
<dbReference type="PROSITE" id="PS50968">
    <property type="entry name" value="BIOTINYL_LIPOYL"/>
    <property type="match status" value="1"/>
</dbReference>
<dbReference type="PROSITE" id="PS50979">
    <property type="entry name" value="BC"/>
    <property type="match status" value="1"/>
</dbReference>
<dbReference type="InterPro" id="IPR005479">
    <property type="entry name" value="CPAse_ATP-bd"/>
</dbReference>
<dbReference type="InterPro" id="IPR013815">
    <property type="entry name" value="ATP_grasp_subdomain_1"/>
</dbReference>
<evidence type="ECO:0000259" key="14">
    <source>
        <dbReference type="PROSITE" id="PS50968"/>
    </source>
</evidence>
<dbReference type="GO" id="GO:0046872">
    <property type="term" value="F:metal ion binding"/>
    <property type="evidence" value="ECO:0007669"/>
    <property type="project" value="InterPro"/>
</dbReference>
<comment type="function">
    <text evidence="2">This protein is a component of the acetyl coenzyme A carboxylase complex; first, biotin carboxylase catalyzes the carboxylation of the carrier protein and then the transcarboxylase transfers the carboxyl group to form malonyl-CoA.</text>
</comment>
<reference evidence="17 18" key="2">
    <citation type="journal article" date="2022" name="Mar. Drugs">
        <title>Bioassay-Guided Fractionation Leads to the Detection of Cholic Acid Generated by the Rare Thalassomonas sp.</title>
        <authorList>
            <person name="Pheiffer F."/>
            <person name="Schneider Y.K."/>
            <person name="Hansen E.H."/>
            <person name="Andersen J.H."/>
            <person name="Isaksson J."/>
            <person name="Busche T."/>
            <person name="R C."/>
            <person name="Kalinowski J."/>
            <person name="Zyl L.V."/>
            <person name="Trindade M."/>
        </authorList>
    </citation>
    <scope>NUCLEOTIDE SEQUENCE [LARGE SCALE GENOMIC DNA]</scope>
    <source>
        <strain evidence="17 18">XOM25</strain>
    </source>
</reference>
<gene>
    <name evidence="17" type="ORF">SG34_011665</name>
</gene>
<dbReference type="EMBL" id="CP059733">
    <property type="protein sequence ID" value="WDE07480.1"/>
    <property type="molecule type" value="Genomic_DNA"/>
</dbReference>
<evidence type="ECO:0000256" key="6">
    <source>
        <dbReference type="ARBA" id="ARBA00022598"/>
    </source>
</evidence>
<dbReference type="RefSeq" id="WP_274038598.1">
    <property type="nucleotide sequence ID" value="NZ_CP059733.1"/>
</dbReference>
<reference evidence="17 18" key="1">
    <citation type="journal article" date="2015" name="Genome Announc.">
        <title>Draft Genome Sequences of Marine Isolates of Thalassomonas viridans and Thalassomonas actiniarum.</title>
        <authorList>
            <person name="Olonade I."/>
            <person name="van Zyl L.J."/>
            <person name="Trindade M."/>
        </authorList>
    </citation>
    <scope>NUCLEOTIDE SEQUENCE [LARGE SCALE GENOMIC DNA]</scope>
    <source>
        <strain evidence="17 18">XOM25</strain>
    </source>
</reference>
<keyword evidence="8 13" id="KW-0067">ATP-binding</keyword>
<dbReference type="FunFam" id="3.30.470.20:FF:000028">
    <property type="entry name" value="Methylcrotonoyl-CoA carboxylase subunit alpha, mitochondrial"/>
    <property type="match status" value="1"/>
</dbReference>
<dbReference type="InterPro" id="IPR011053">
    <property type="entry name" value="Single_hybrid_motif"/>
</dbReference>
<dbReference type="KEGG" id="tvd:SG34_011665"/>
<dbReference type="AlphaFoldDB" id="A0AAE9Z6A3"/>
<dbReference type="PROSITE" id="PS50975">
    <property type="entry name" value="ATP_GRASP"/>
    <property type="match status" value="1"/>
</dbReference>